<feature type="domain" description="Carrier" evidence="1">
    <location>
        <begin position="1"/>
        <end position="88"/>
    </location>
</feature>
<dbReference type="PROSITE" id="PS50075">
    <property type="entry name" value="CARRIER"/>
    <property type="match status" value="1"/>
</dbReference>
<protein>
    <submittedName>
        <fullName evidence="2">Acyl carrier protein</fullName>
    </submittedName>
</protein>
<dbReference type="InterPro" id="IPR009081">
    <property type="entry name" value="PP-bd_ACP"/>
</dbReference>
<dbReference type="Proteomes" id="UP001595912">
    <property type="component" value="Unassembled WGS sequence"/>
</dbReference>
<comment type="caution">
    <text evidence="2">The sequence shown here is derived from an EMBL/GenBank/DDBJ whole genome shotgun (WGS) entry which is preliminary data.</text>
</comment>
<keyword evidence="3" id="KW-1185">Reference proteome</keyword>
<sequence>MPTEPTHAALIDAVKRVAIAESRLSVQPADVADDELLNGPLLSVNSFGFLGMLMRLEDETGVTLPDDLFVGRSFTTIADLVDVVAQAAGTAVAP</sequence>
<dbReference type="RefSeq" id="WP_380121051.1">
    <property type="nucleotide sequence ID" value="NZ_JBHSIU010000042.1"/>
</dbReference>
<reference evidence="3" key="1">
    <citation type="journal article" date="2019" name="Int. J. Syst. Evol. Microbiol.">
        <title>The Global Catalogue of Microorganisms (GCM) 10K type strain sequencing project: providing services to taxonomists for standard genome sequencing and annotation.</title>
        <authorList>
            <consortium name="The Broad Institute Genomics Platform"/>
            <consortium name="The Broad Institute Genome Sequencing Center for Infectious Disease"/>
            <person name="Wu L."/>
            <person name="Ma J."/>
        </authorList>
    </citation>
    <scope>NUCLEOTIDE SEQUENCE [LARGE SCALE GENOMIC DNA]</scope>
    <source>
        <strain evidence="3">CGMCC 4.7152</strain>
    </source>
</reference>
<organism evidence="2 3">
    <name type="scientific">Dactylosporangium cerinum</name>
    <dbReference type="NCBI Taxonomy" id="1434730"/>
    <lineage>
        <taxon>Bacteria</taxon>
        <taxon>Bacillati</taxon>
        <taxon>Actinomycetota</taxon>
        <taxon>Actinomycetes</taxon>
        <taxon>Micromonosporales</taxon>
        <taxon>Micromonosporaceae</taxon>
        <taxon>Dactylosporangium</taxon>
    </lineage>
</organism>
<evidence type="ECO:0000313" key="2">
    <source>
        <dbReference type="EMBL" id="MFC5002710.1"/>
    </source>
</evidence>
<dbReference type="SUPFAM" id="SSF47336">
    <property type="entry name" value="ACP-like"/>
    <property type="match status" value="1"/>
</dbReference>
<gene>
    <name evidence="2" type="ORF">ACFPIJ_33395</name>
</gene>
<dbReference type="Gene3D" id="1.10.1200.10">
    <property type="entry name" value="ACP-like"/>
    <property type="match status" value="1"/>
</dbReference>
<dbReference type="InterPro" id="IPR036736">
    <property type="entry name" value="ACP-like_sf"/>
</dbReference>
<dbReference type="EMBL" id="JBHSIU010000042">
    <property type="protein sequence ID" value="MFC5002710.1"/>
    <property type="molecule type" value="Genomic_DNA"/>
</dbReference>
<accession>A0ABV9W548</accession>
<dbReference type="Pfam" id="PF00550">
    <property type="entry name" value="PP-binding"/>
    <property type="match status" value="1"/>
</dbReference>
<evidence type="ECO:0000313" key="3">
    <source>
        <dbReference type="Proteomes" id="UP001595912"/>
    </source>
</evidence>
<name>A0ABV9W548_9ACTN</name>
<proteinExistence type="predicted"/>
<evidence type="ECO:0000259" key="1">
    <source>
        <dbReference type="PROSITE" id="PS50075"/>
    </source>
</evidence>